<feature type="region of interest" description="Disordered" evidence="1">
    <location>
        <begin position="66"/>
        <end position="97"/>
    </location>
</feature>
<name>A0A917WWG5_9ACTN</name>
<organism evidence="2 3">
    <name type="scientific">Dactylosporangium sucinum</name>
    <dbReference type="NCBI Taxonomy" id="1424081"/>
    <lineage>
        <taxon>Bacteria</taxon>
        <taxon>Bacillati</taxon>
        <taxon>Actinomycetota</taxon>
        <taxon>Actinomycetes</taxon>
        <taxon>Micromonosporales</taxon>
        <taxon>Micromonosporaceae</taxon>
        <taxon>Dactylosporangium</taxon>
    </lineage>
</organism>
<reference evidence="2" key="2">
    <citation type="submission" date="2020-09" db="EMBL/GenBank/DDBJ databases">
        <authorList>
            <person name="Sun Q."/>
            <person name="Ohkuma M."/>
        </authorList>
    </citation>
    <scope>NUCLEOTIDE SEQUENCE</scope>
    <source>
        <strain evidence="2">JCM 19831</strain>
    </source>
</reference>
<dbReference type="AlphaFoldDB" id="A0A917WWG5"/>
<proteinExistence type="predicted"/>
<gene>
    <name evidence="2" type="ORF">GCM10007977_040910</name>
</gene>
<dbReference type="EMBL" id="BMPI01000018">
    <property type="protein sequence ID" value="GGM35197.1"/>
    <property type="molecule type" value="Genomic_DNA"/>
</dbReference>
<protein>
    <submittedName>
        <fullName evidence="2">Uncharacterized protein</fullName>
    </submittedName>
</protein>
<sequence length="97" mass="10105">MPLVSPRSPLRRGARRLALAICALILGAGFTPALPSTVEPIPVRVVLGHRSTVELPVAEPAVEEVPPRPVPVHHEQLIPGGRPVGAVAGRAPPRTSA</sequence>
<accession>A0A917WWG5</accession>
<keyword evidence="3" id="KW-1185">Reference proteome</keyword>
<comment type="caution">
    <text evidence="2">The sequence shown here is derived from an EMBL/GenBank/DDBJ whole genome shotgun (WGS) entry which is preliminary data.</text>
</comment>
<dbReference type="RefSeq" id="WP_190251474.1">
    <property type="nucleotide sequence ID" value="NZ_BMPI01000018.1"/>
</dbReference>
<reference evidence="2" key="1">
    <citation type="journal article" date="2014" name="Int. J. Syst. Evol. Microbiol.">
        <title>Complete genome sequence of Corynebacterium casei LMG S-19264T (=DSM 44701T), isolated from a smear-ripened cheese.</title>
        <authorList>
            <consortium name="US DOE Joint Genome Institute (JGI-PGF)"/>
            <person name="Walter F."/>
            <person name="Albersmeier A."/>
            <person name="Kalinowski J."/>
            <person name="Ruckert C."/>
        </authorList>
    </citation>
    <scope>NUCLEOTIDE SEQUENCE</scope>
    <source>
        <strain evidence="2">JCM 19831</strain>
    </source>
</reference>
<dbReference type="Proteomes" id="UP000642070">
    <property type="component" value="Unassembled WGS sequence"/>
</dbReference>
<evidence type="ECO:0000313" key="3">
    <source>
        <dbReference type="Proteomes" id="UP000642070"/>
    </source>
</evidence>
<evidence type="ECO:0000313" key="2">
    <source>
        <dbReference type="EMBL" id="GGM35197.1"/>
    </source>
</evidence>
<evidence type="ECO:0000256" key="1">
    <source>
        <dbReference type="SAM" id="MobiDB-lite"/>
    </source>
</evidence>
<feature type="compositionally biased region" description="Low complexity" evidence="1">
    <location>
        <begin position="79"/>
        <end position="97"/>
    </location>
</feature>